<feature type="domain" description="RGS" evidence="1">
    <location>
        <begin position="44"/>
        <end position="151"/>
    </location>
</feature>
<dbReference type="CDD" id="cd07440">
    <property type="entry name" value="RGS"/>
    <property type="match status" value="1"/>
</dbReference>
<dbReference type="Pfam" id="PF00615">
    <property type="entry name" value="RGS"/>
    <property type="match status" value="1"/>
</dbReference>
<dbReference type="eggNOG" id="ENOG502S8G1">
    <property type="taxonomic scope" value="Eukaryota"/>
</dbReference>
<dbReference type="PROSITE" id="PS50132">
    <property type="entry name" value="RGS"/>
    <property type="match status" value="1"/>
</dbReference>
<dbReference type="VEuPathDB" id="FungiDB:AMAG_10171"/>
<dbReference type="EMBL" id="GG745345">
    <property type="protein sequence ID" value="KNE64836.1"/>
    <property type="molecule type" value="Genomic_DNA"/>
</dbReference>
<dbReference type="PANTHER" id="PTHR10845:SF192">
    <property type="entry name" value="DOUBLE HIT, ISOFORM B"/>
    <property type="match status" value="1"/>
</dbReference>
<dbReference type="Gene3D" id="1.10.167.10">
    <property type="entry name" value="Regulator of G-protein Signalling 4, domain 2"/>
    <property type="match status" value="1"/>
</dbReference>
<organism evidence="2 3">
    <name type="scientific">Allomyces macrogynus (strain ATCC 38327)</name>
    <name type="common">Allomyces javanicus var. macrogynus</name>
    <dbReference type="NCBI Taxonomy" id="578462"/>
    <lineage>
        <taxon>Eukaryota</taxon>
        <taxon>Fungi</taxon>
        <taxon>Fungi incertae sedis</taxon>
        <taxon>Blastocladiomycota</taxon>
        <taxon>Blastocladiomycetes</taxon>
        <taxon>Blastocladiales</taxon>
        <taxon>Blastocladiaceae</taxon>
        <taxon>Allomyces</taxon>
    </lineage>
</organism>
<name>A0A0L0SQQ4_ALLM3</name>
<dbReference type="PANTHER" id="PTHR10845">
    <property type="entry name" value="REGULATOR OF G PROTEIN SIGNALING"/>
    <property type="match status" value="1"/>
</dbReference>
<evidence type="ECO:0000313" key="3">
    <source>
        <dbReference type="Proteomes" id="UP000054350"/>
    </source>
</evidence>
<evidence type="ECO:0000313" key="2">
    <source>
        <dbReference type="EMBL" id="KNE64836.1"/>
    </source>
</evidence>
<dbReference type="PRINTS" id="PR01301">
    <property type="entry name" value="RGSPROTEIN"/>
</dbReference>
<dbReference type="SMART" id="SM00315">
    <property type="entry name" value="RGS"/>
    <property type="match status" value="1"/>
</dbReference>
<protein>
    <recommendedName>
        <fullName evidence="1">RGS domain-containing protein</fullName>
    </recommendedName>
</protein>
<dbReference type="InterPro" id="IPR036305">
    <property type="entry name" value="RGS_sf"/>
</dbReference>
<accession>A0A0L0SQQ4</accession>
<keyword evidence="3" id="KW-1185">Reference proteome</keyword>
<reference evidence="3" key="2">
    <citation type="submission" date="2009-11" db="EMBL/GenBank/DDBJ databases">
        <title>The Genome Sequence of Allomyces macrogynus strain ATCC 38327.</title>
        <authorList>
            <consortium name="The Broad Institute Genome Sequencing Platform"/>
            <person name="Russ C."/>
            <person name="Cuomo C."/>
            <person name="Shea T."/>
            <person name="Young S.K."/>
            <person name="Zeng Q."/>
            <person name="Koehrsen M."/>
            <person name="Haas B."/>
            <person name="Borodovsky M."/>
            <person name="Guigo R."/>
            <person name="Alvarado L."/>
            <person name="Berlin A."/>
            <person name="Borenstein D."/>
            <person name="Chen Z."/>
            <person name="Engels R."/>
            <person name="Freedman E."/>
            <person name="Gellesch M."/>
            <person name="Goldberg J."/>
            <person name="Griggs A."/>
            <person name="Gujja S."/>
            <person name="Heiman D."/>
            <person name="Hepburn T."/>
            <person name="Howarth C."/>
            <person name="Jen D."/>
            <person name="Larson L."/>
            <person name="Lewis B."/>
            <person name="Mehta T."/>
            <person name="Park D."/>
            <person name="Pearson M."/>
            <person name="Roberts A."/>
            <person name="Saif S."/>
            <person name="Shenoy N."/>
            <person name="Sisk P."/>
            <person name="Stolte C."/>
            <person name="Sykes S."/>
            <person name="Walk T."/>
            <person name="White J."/>
            <person name="Yandava C."/>
            <person name="Burger G."/>
            <person name="Gray M.W."/>
            <person name="Holland P.W.H."/>
            <person name="King N."/>
            <person name="Lang F.B.F."/>
            <person name="Roger A.J."/>
            <person name="Ruiz-Trillo I."/>
            <person name="Lander E."/>
            <person name="Nusbaum C."/>
        </authorList>
    </citation>
    <scope>NUCLEOTIDE SEQUENCE [LARGE SCALE GENOMIC DNA]</scope>
    <source>
        <strain evidence="3">ATCC 38327</strain>
    </source>
</reference>
<proteinExistence type="predicted"/>
<dbReference type="Proteomes" id="UP000054350">
    <property type="component" value="Unassembled WGS sequence"/>
</dbReference>
<dbReference type="OrthoDB" id="10266999at2759"/>
<dbReference type="SUPFAM" id="SSF48097">
    <property type="entry name" value="Regulator of G-protein signaling, RGS"/>
    <property type="match status" value="1"/>
</dbReference>
<dbReference type="InterPro" id="IPR044926">
    <property type="entry name" value="RGS_subdomain_2"/>
</dbReference>
<sequence>MSAAASTSSNHALALAGKTSADRKLNLASILANETSSPYSLADFEDFLRTREHSEENLDFLKAAAAYRADAVANAWTMATHGDAMKQAMLAVVQRFVVPGAPQEINCPNIVRKRFLDEVQSKGNYAPELLSPIEDKIFELMRLSSFPHFVRHVEQMTQLAQAQGAVAGTGVSTPGKAPNGAAN</sequence>
<dbReference type="InterPro" id="IPR016137">
    <property type="entry name" value="RGS"/>
</dbReference>
<dbReference type="AlphaFoldDB" id="A0A0L0SQQ4"/>
<reference evidence="2 3" key="1">
    <citation type="submission" date="2009-11" db="EMBL/GenBank/DDBJ databases">
        <title>Annotation of Allomyces macrogynus ATCC 38327.</title>
        <authorList>
            <consortium name="The Broad Institute Genome Sequencing Platform"/>
            <person name="Russ C."/>
            <person name="Cuomo C."/>
            <person name="Burger G."/>
            <person name="Gray M.W."/>
            <person name="Holland P.W.H."/>
            <person name="King N."/>
            <person name="Lang F.B.F."/>
            <person name="Roger A.J."/>
            <person name="Ruiz-Trillo I."/>
            <person name="Young S.K."/>
            <person name="Zeng Q."/>
            <person name="Gargeya S."/>
            <person name="Fitzgerald M."/>
            <person name="Haas B."/>
            <person name="Abouelleil A."/>
            <person name="Alvarado L."/>
            <person name="Arachchi H.M."/>
            <person name="Berlin A."/>
            <person name="Chapman S.B."/>
            <person name="Gearin G."/>
            <person name="Goldberg J."/>
            <person name="Griggs A."/>
            <person name="Gujja S."/>
            <person name="Hansen M."/>
            <person name="Heiman D."/>
            <person name="Howarth C."/>
            <person name="Larimer J."/>
            <person name="Lui A."/>
            <person name="MacDonald P.J.P."/>
            <person name="McCowen C."/>
            <person name="Montmayeur A."/>
            <person name="Murphy C."/>
            <person name="Neiman D."/>
            <person name="Pearson M."/>
            <person name="Priest M."/>
            <person name="Roberts A."/>
            <person name="Saif S."/>
            <person name="Shea T."/>
            <person name="Sisk P."/>
            <person name="Stolte C."/>
            <person name="Sykes S."/>
            <person name="Wortman J."/>
            <person name="Nusbaum C."/>
            <person name="Birren B."/>
        </authorList>
    </citation>
    <scope>NUCLEOTIDE SEQUENCE [LARGE SCALE GENOMIC DNA]</scope>
    <source>
        <strain evidence="2 3">ATCC 38327</strain>
    </source>
</reference>
<evidence type="ECO:0000259" key="1">
    <source>
        <dbReference type="PROSITE" id="PS50132"/>
    </source>
</evidence>
<gene>
    <name evidence="2" type="ORF">AMAG_10171</name>
</gene>